<gene>
    <name evidence="3" type="ORF">J4557_48095</name>
</gene>
<proteinExistence type="predicted"/>
<dbReference type="Pfam" id="PF01609">
    <property type="entry name" value="DDE_Tnp_1"/>
    <property type="match status" value="1"/>
</dbReference>
<evidence type="ECO:0000259" key="2">
    <source>
        <dbReference type="Pfam" id="PF01609"/>
    </source>
</evidence>
<organism evidence="3 4">
    <name type="scientific">Actinomadura nitritigenes</name>
    <dbReference type="NCBI Taxonomy" id="134602"/>
    <lineage>
        <taxon>Bacteria</taxon>
        <taxon>Bacillati</taxon>
        <taxon>Actinomycetota</taxon>
        <taxon>Actinomycetes</taxon>
        <taxon>Streptosporangiales</taxon>
        <taxon>Thermomonosporaceae</taxon>
        <taxon>Actinomadura</taxon>
    </lineage>
</organism>
<evidence type="ECO:0000256" key="1">
    <source>
        <dbReference type="SAM" id="MobiDB-lite"/>
    </source>
</evidence>
<feature type="domain" description="Transposase IS4-like" evidence="2">
    <location>
        <begin position="2"/>
        <end position="111"/>
    </location>
</feature>
<evidence type="ECO:0000313" key="4">
    <source>
        <dbReference type="Proteomes" id="UP000666915"/>
    </source>
</evidence>
<dbReference type="InterPro" id="IPR002559">
    <property type="entry name" value="Transposase_11"/>
</dbReference>
<name>A0ABS3RGD4_9ACTN</name>
<protein>
    <submittedName>
        <fullName evidence="3">Transposase</fullName>
    </submittedName>
</protein>
<dbReference type="Proteomes" id="UP000666915">
    <property type="component" value="Unassembled WGS sequence"/>
</dbReference>
<reference evidence="3 4" key="1">
    <citation type="submission" date="2021-03" db="EMBL/GenBank/DDBJ databases">
        <authorList>
            <person name="Kanchanasin P."/>
            <person name="Saeng-In P."/>
            <person name="Phongsopitanun W."/>
            <person name="Yuki M."/>
            <person name="Kudo T."/>
            <person name="Ohkuma M."/>
            <person name="Tanasupawat S."/>
        </authorList>
    </citation>
    <scope>NUCLEOTIDE SEQUENCE [LARGE SCALE GENOMIC DNA]</scope>
    <source>
        <strain evidence="3 4">L46</strain>
    </source>
</reference>
<accession>A0ABS3RGD4</accession>
<evidence type="ECO:0000313" key="3">
    <source>
        <dbReference type="EMBL" id="MBO2445289.1"/>
    </source>
</evidence>
<dbReference type="EMBL" id="JAGEOK010000070">
    <property type="protein sequence ID" value="MBO2445289.1"/>
    <property type="molecule type" value="Genomic_DNA"/>
</dbReference>
<feature type="compositionally biased region" description="Basic and acidic residues" evidence="1">
    <location>
        <begin position="145"/>
        <end position="160"/>
    </location>
</feature>
<comment type="caution">
    <text evidence="3">The sequence shown here is derived from an EMBL/GenBank/DDBJ whole genome shotgun (WGS) entry which is preliminary data.</text>
</comment>
<keyword evidence="4" id="KW-1185">Reference proteome</keyword>
<dbReference type="PANTHER" id="PTHR30007:SF1">
    <property type="entry name" value="BLR1914 PROTEIN"/>
    <property type="match status" value="1"/>
</dbReference>
<feature type="region of interest" description="Disordered" evidence="1">
    <location>
        <begin position="145"/>
        <end position="168"/>
    </location>
</feature>
<dbReference type="PANTHER" id="PTHR30007">
    <property type="entry name" value="PHP DOMAIN PROTEIN"/>
    <property type="match status" value="1"/>
</dbReference>
<sequence length="168" mass="18990">MLTDGRGTPLAPSLTGGNRNDVTQLMSLLEAVPPVRGRVGRPLRRPGRLPADRGYDHDKYRRLVWGKSIKPIIARRGSPHGSGLGVHRYVVERTIGLLHWFRRLRIRWEIRDDGGWCSPTFTTMRNLVVCSAAVLRRRVVVSRPQDRPVRAESAHREAHGGRGRAGRR</sequence>